<dbReference type="EMBL" id="JAUEPU010000010">
    <property type="protein sequence ID" value="KAK0499123.1"/>
    <property type="molecule type" value="Genomic_DNA"/>
</dbReference>
<proteinExistence type="predicted"/>
<comment type="caution">
    <text evidence="1">The sequence shown here is derived from an EMBL/GenBank/DDBJ whole genome shotgun (WGS) entry which is preliminary data.</text>
</comment>
<keyword evidence="2" id="KW-1185">Reference proteome</keyword>
<gene>
    <name evidence="1" type="ORF">EDD18DRAFT_1350557</name>
</gene>
<sequence length="429" mass="48772">MDSNGTVLPTELLHEIVDMVADSDDDDVIPTLTAITQASDVMRSRAQKYIYETISLEPSHKDYIDELAQIFATDPMVLAEHPRTLELYCGTNAELVDAPILDTIISQMQNLEIASFIDLDMVGRPFIDSFASPSMAQITSVELSYVKLTFREFNIFLSSPCLIELLLGGLHIVEYVPFTRLIEQGTDFSAPDCSLPQPQSALRCPLKELRLDIARASDFAIMDLIATSRYPIIAEDSLVKVTLSSDYSHEQHVPLFQRFLDCKAIKPAKRLHLGNYELGLFTEPGKPTEYDPLRFDTFEFVELSVGIGRDWFQYEPEFQWWANSLMEVPAGSPLKRLRFIINFEQINVQALPDVTMDVWDDLDYALCGDNLELELLAIDIATRVPLPREDKLAVKRWLLKCLPGTNEKYFVQGTRWKNGRVCIARDFRS</sequence>
<evidence type="ECO:0000313" key="2">
    <source>
        <dbReference type="Proteomes" id="UP001175228"/>
    </source>
</evidence>
<evidence type="ECO:0000313" key="1">
    <source>
        <dbReference type="EMBL" id="KAK0499123.1"/>
    </source>
</evidence>
<protein>
    <submittedName>
        <fullName evidence="1">Uncharacterized protein</fullName>
    </submittedName>
</protein>
<dbReference type="AlphaFoldDB" id="A0AA39UR13"/>
<accession>A0AA39UR13</accession>
<organism evidence="1 2">
    <name type="scientific">Armillaria luteobubalina</name>
    <dbReference type="NCBI Taxonomy" id="153913"/>
    <lineage>
        <taxon>Eukaryota</taxon>
        <taxon>Fungi</taxon>
        <taxon>Dikarya</taxon>
        <taxon>Basidiomycota</taxon>
        <taxon>Agaricomycotina</taxon>
        <taxon>Agaricomycetes</taxon>
        <taxon>Agaricomycetidae</taxon>
        <taxon>Agaricales</taxon>
        <taxon>Marasmiineae</taxon>
        <taxon>Physalacriaceae</taxon>
        <taxon>Armillaria</taxon>
    </lineage>
</organism>
<reference evidence="1" key="1">
    <citation type="submission" date="2023-06" db="EMBL/GenBank/DDBJ databases">
        <authorList>
            <consortium name="Lawrence Berkeley National Laboratory"/>
            <person name="Ahrendt S."/>
            <person name="Sahu N."/>
            <person name="Indic B."/>
            <person name="Wong-Bajracharya J."/>
            <person name="Merenyi Z."/>
            <person name="Ke H.-M."/>
            <person name="Monk M."/>
            <person name="Kocsube S."/>
            <person name="Drula E."/>
            <person name="Lipzen A."/>
            <person name="Balint B."/>
            <person name="Henrissat B."/>
            <person name="Andreopoulos B."/>
            <person name="Martin F.M."/>
            <person name="Harder C.B."/>
            <person name="Rigling D."/>
            <person name="Ford K.L."/>
            <person name="Foster G.D."/>
            <person name="Pangilinan J."/>
            <person name="Papanicolaou A."/>
            <person name="Barry K."/>
            <person name="LaButti K."/>
            <person name="Viragh M."/>
            <person name="Koriabine M."/>
            <person name="Yan M."/>
            <person name="Riley R."/>
            <person name="Champramary S."/>
            <person name="Plett K.L."/>
            <person name="Tsai I.J."/>
            <person name="Slot J."/>
            <person name="Sipos G."/>
            <person name="Plett J."/>
            <person name="Nagy L.G."/>
            <person name="Grigoriev I.V."/>
        </authorList>
    </citation>
    <scope>NUCLEOTIDE SEQUENCE</scope>
    <source>
        <strain evidence="1">HWK02</strain>
    </source>
</reference>
<dbReference type="Proteomes" id="UP001175228">
    <property type="component" value="Unassembled WGS sequence"/>
</dbReference>
<name>A0AA39UR13_9AGAR</name>